<keyword evidence="6" id="KW-1185">Reference proteome</keyword>
<protein>
    <submittedName>
        <fullName evidence="5">TonB-dependent receptor</fullName>
    </submittedName>
</protein>
<evidence type="ECO:0000256" key="2">
    <source>
        <dbReference type="ARBA" id="ARBA00023136"/>
    </source>
</evidence>
<dbReference type="Pfam" id="PF07715">
    <property type="entry name" value="Plug"/>
    <property type="match status" value="1"/>
</dbReference>
<evidence type="ECO:0000313" key="5">
    <source>
        <dbReference type="EMBL" id="GAA0573058.1"/>
    </source>
</evidence>
<comment type="caution">
    <text evidence="5">The sequence shown here is derived from an EMBL/GenBank/DDBJ whole genome shotgun (WGS) entry which is preliminary data.</text>
</comment>
<dbReference type="PANTHER" id="PTHR40980">
    <property type="entry name" value="PLUG DOMAIN-CONTAINING PROTEIN"/>
    <property type="match status" value="1"/>
</dbReference>
<feature type="domain" description="TonB-dependent receptor plug" evidence="4">
    <location>
        <begin position="31"/>
        <end position="140"/>
    </location>
</feature>
<dbReference type="InterPro" id="IPR012910">
    <property type="entry name" value="Plug_dom"/>
</dbReference>
<comment type="subcellular location">
    <subcellularLocation>
        <location evidence="1">Cell outer membrane</location>
    </subcellularLocation>
</comment>
<keyword evidence="3" id="KW-0998">Cell outer membrane</keyword>
<dbReference type="InterPro" id="IPR010104">
    <property type="entry name" value="TonB_rcpt_bac"/>
</dbReference>
<keyword evidence="2" id="KW-0472">Membrane</keyword>
<evidence type="ECO:0000259" key="4">
    <source>
        <dbReference type="Pfam" id="PF07715"/>
    </source>
</evidence>
<evidence type="ECO:0000256" key="1">
    <source>
        <dbReference type="ARBA" id="ARBA00004442"/>
    </source>
</evidence>
<dbReference type="Gene3D" id="2.40.170.20">
    <property type="entry name" value="TonB-dependent receptor, beta-barrel domain"/>
    <property type="match status" value="1"/>
</dbReference>
<dbReference type="InterPro" id="IPR036942">
    <property type="entry name" value="Beta-barrel_TonB_sf"/>
</dbReference>
<accession>A0ABN1ES24</accession>
<dbReference type="SUPFAM" id="SSF56935">
    <property type="entry name" value="Porins"/>
    <property type="match status" value="1"/>
</dbReference>
<organism evidence="5 6">
    <name type="scientific">Rhizomicrobium electricum</name>
    <dbReference type="NCBI Taxonomy" id="480070"/>
    <lineage>
        <taxon>Bacteria</taxon>
        <taxon>Pseudomonadati</taxon>
        <taxon>Pseudomonadota</taxon>
        <taxon>Alphaproteobacteria</taxon>
        <taxon>Micropepsales</taxon>
        <taxon>Micropepsaceae</taxon>
        <taxon>Rhizomicrobium</taxon>
    </lineage>
</organism>
<dbReference type="Proteomes" id="UP001499951">
    <property type="component" value="Unassembled WGS sequence"/>
</dbReference>
<evidence type="ECO:0000313" key="6">
    <source>
        <dbReference type="Proteomes" id="UP001499951"/>
    </source>
</evidence>
<dbReference type="Gene3D" id="2.170.130.10">
    <property type="entry name" value="TonB-dependent receptor, plug domain"/>
    <property type="match status" value="1"/>
</dbReference>
<evidence type="ECO:0000256" key="3">
    <source>
        <dbReference type="ARBA" id="ARBA00023237"/>
    </source>
</evidence>
<dbReference type="PANTHER" id="PTHR40980:SF3">
    <property type="entry name" value="TONB-DEPENDENT RECEPTOR-LIKE BETA-BARREL DOMAIN-CONTAINING PROTEIN"/>
    <property type="match status" value="1"/>
</dbReference>
<proteinExistence type="predicted"/>
<dbReference type="EMBL" id="BAAADD010000005">
    <property type="protein sequence ID" value="GAA0573058.1"/>
    <property type="molecule type" value="Genomic_DNA"/>
</dbReference>
<gene>
    <name evidence="5" type="ORF">GCM10008942_22220</name>
</gene>
<sequence>MPAAAQGSDTIETVVVTSQRAAIQSAVKIKENADQIVDSIVADDAGKLPDRSITEVLQRVSGITTTHFNNLGNPDDYTVEGSGPTVRGLQGGTSLLNGHAAFSANGGRQILWGDVPAELMAAVDVFKTYTPDQIEGGLGGTINLRTHKPFDFDGTKIGGMISASYGDLIKQARPKASVMASTRWDTSLGEMGLLVDLSYDDSSYRNDSIQVDPYFPHADVIDNYTVVGSGASADVKLKDNPTIYWLPGGFGYHTAFGYHKRGGAYAAFQWRPNDRLSLYATVFSTVNDSHELNNDFRGGGAANHSNVTYTTSSSDTRLAGIGKQQLLAALSSGTPSPASPLYHLYDAGNNLAYTNAYYDTSFGSGWTPGFDVMKDQCTEAAKLCSTANTFTTASKSFARTTDLNAGANWEPTENWKVRSSFDYIYSKSNSRSLNVQANAIMQPYGLDLRGNYPTVVMGDPAALKTRSSYYWNSTMDKISSNYGQEMQGTIDVEYALNAGIIKKIKFGVRGDVRLEHDRDSGFKWNGLTPTWTSPQHWWTDAASAKDTVLYQFPNFFRGEVNLPGPALFIAPSAVESYDTKYFHTNYGQAGDTTGNATFDPKLEARYKTINVAGYAMVDFSAESVLGMPLSGNAGARLVYVDNQAVASWTQNSNIAFLYDFNNTGTNQVYATAPVTYPKAEGRVSWTLLPAFNVQVMPTDKIHIRLAGSITMEQPGFPGSYSSYSVGTNSANIAQTFGLQANNLRLKPQMGRNLDLSAEWYGDGGATVYTSIFYKSLKHRQITSFEMQNMSWVVGIPATDATGSTPVPTTNVSCPAKNSDGNCIFVNNATQTFTVPTLVQSNMNSSKEDVIRGAEFGFTKYLDFDFVPSYLKGFGVSGNFTYIDSRARGDYSFDMYGRNISSHLPLSGLSHYAYNAILMYDRDPVSFRLAYNWRSKYLMSAYGWNTQGNYQASDNAILCPKNNTASAGFGGNSVDGTCHYSLPVWSKSFGSLDAGMNYNIDEHFSFNVQSQNLLNTKAKTTMGYGLQEHGRSWFVADRRVSIDLRVNY</sequence>
<dbReference type="InterPro" id="IPR037066">
    <property type="entry name" value="Plug_dom_sf"/>
</dbReference>
<keyword evidence="5" id="KW-0675">Receptor</keyword>
<reference evidence="5 6" key="1">
    <citation type="journal article" date="2019" name="Int. J. Syst. Evol. Microbiol.">
        <title>The Global Catalogue of Microorganisms (GCM) 10K type strain sequencing project: providing services to taxonomists for standard genome sequencing and annotation.</title>
        <authorList>
            <consortium name="The Broad Institute Genomics Platform"/>
            <consortium name="The Broad Institute Genome Sequencing Center for Infectious Disease"/>
            <person name="Wu L."/>
            <person name="Ma J."/>
        </authorList>
    </citation>
    <scope>NUCLEOTIDE SEQUENCE [LARGE SCALE GENOMIC DNA]</scope>
    <source>
        <strain evidence="5 6">JCM 15089</strain>
    </source>
</reference>
<dbReference type="NCBIfam" id="TIGR01782">
    <property type="entry name" value="TonB-Xanth-Caul"/>
    <property type="match status" value="1"/>
</dbReference>
<name>A0ABN1ES24_9PROT</name>